<dbReference type="PANTHER" id="PTHR37171:SF1">
    <property type="entry name" value="SERINE_THREONINE-PROTEIN KINASE YRZF-RELATED"/>
    <property type="match status" value="1"/>
</dbReference>
<dbReference type="InterPro" id="IPR052396">
    <property type="entry name" value="Meiotic_Drive_Suppr_Kinase"/>
</dbReference>
<organism evidence="2 3">
    <name type="scientific">Paraglomus brasilianum</name>
    <dbReference type="NCBI Taxonomy" id="144538"/>
    <lineage>
        <taxon>Eukaryota</taxon>
        <taxon>Fungi</taxon>
        <taxon>Fungi incertae sedis</taxon>
        <taxon>Mucoromycota</taxon>
        <taxon>Glomeromycotina</taxon>
        <taxon>Glomeromycetes</taxon>
        <taxon>Paraglomerales</taxon>
        <taxon>Paraglomeraceae</taxon>
        <taxon>Paraglomus</taxon>
    </lineage>
</organism>
<dbReference type="PANTHER" id="PTHR37171">
    <property type="entry name" value="SERINE/THREONINE-PROTEIN KINASE YRZF-RELATED"/>
    <property type="match status" value="1"/>
</dbReference>
<reference evidence="2" key="1">
    <citation type="submission" date="2021-06" db="EMBL/GenBank/DDBJ databases">
        <authorList>
            <person name="Kallberg Y."/>
            <person name="Tangrot J."/>
            <person name="Rosling A."/>
        </authorList>
    </citation>
    <scope>NUCLEOTIDE SEQUENCE</scope>
    <source>
        <strain evidence="2">BR232B</strain>
    </source>
</reference>
<dbReference type="Proteomes" id="UP000789739">
    <property type="component" value="Unassembled WGS sequence"/>
</dbReference>
<keyword evidence="3" id="KW-1185">Reference proteome</keyword>
<name>A0A9N8VNN2_9GLOM</name>
<proteinExistence type="predicted"/>
<dbReference type="Gene3D" id="1.10.510.10">
    <property type="entry name" value="Transferase(Phosphotransferase) domain 1"/>
    <property type="match status" value="1"/>
</dbReference>
<feature type="compositionally biased region" description="Polar residues" evidence="1">
    <location>
        <begin position="233"/>
        <end position="249"/>
    </location>
</feature>
<protein>
    <submittedName>
        <fullName evidence="2">9614_t:CDS:1</fullName>
    </submittedName>
</protein>
<dbReference type="InterPro" id="IPR011009">
    <property type="entry name" value="Kinase-like_dom_sf"/>
</dbReference>
<accession>A0A9N8VNN2</accession>
<comment type="caution">
    <text evidence="2">The sequence shown here is derived from an EMBL/GenBank/DDBJ whole genome shotgun (WGS) entry which is preliminary data.</text>
</comment>
<dbReference type="SUPFAM" id="SSF56112">
    <property type="entry name" value="Protein kinase-like (PK-like)"/>
    <property type="match status" value="1"/>
</dbReference>
<gene>
    <name evidence="2" type="ORF">PBRASI_LOCUS231</name>
</gene>
<dbReference type="OrthoDB" id="10020333at2759"/>
<dbReference type="GO" id="GO:0004672">
    <property type="term" value="F:protein kinase activity"/>
    <property type="evidence" value="ECO:0007669"/>
    <property type="project" value="InterPro"/>
</dbReference>
<dbReference type="InterPro" id="IPR008266">
    <property type="entry name" value="Tyr_kinase_AS"/>
</dbReference>
<dbReference type="PROSITE" id="PS00109">
    <property type="entry name" value="PROTEIN_KINASE_TYR"/>
    <property type="match status" value="1"/>
</dbReference>
<evidence type="ECO:0000313" key="2">
    <source>
        <dbReference type="EMBL" id="CAG8454527.1"/>
    </source>
</evidence>
<dbReference type="EMBL" id="CAJVPI010000010">
    <property type="protein sequence ID" value="CAG8454527.1"/>
    <property type="molecule type" value="Genomic_DNA"/>
</dbReference>
<evidence type="ECO:0000256" key="1">
    <source>
        <dbReference type="SAM" id="MobiDB-lite"/>
    </source>
</evidence>
<dbReference type="AlphaFoldDB" id="A0A9N8VNN2"/>
<sequence length="478" mass="55619">MSSQAFITERDLLQTALPSTTYENSTLYYCYHLGSRTPPSSVRHWHSFAEDVRRYEVRDYRMFPPLNVRDDTVEIIDETNLLLLMDNTILTVIRSIWDHRSVSLFTIRDTLRANWHMTNNDGRAIVCISLIPCWALKTSNHADAVLEYERGETDFYNYVNNMYDYMLNLGIRYGILTTYDNTWFMRRSSGDENILEISRCHNIETDDLLLLSWNYIIYLSSISRPCRPVLNPDYNNENHPPDSGNNRYFSRSVSDNSDQNSNEQGSSSSEETSDGYVNYSAGDQSQYSKVELHITKATKSTLIWTDIIWKNFLDHWAKNGPIKLIEYHGQLMVLKITPIGDTQKYKNLSSEAEIYEHLQPLQGNCIPRLLHYGHALENQFYILALEYLQPLQKVPTKAYSEQAMNIIADIHDHGVLHNDVSVENYIVSLNKTTGTRQLYMIDFDSSKLCTEEDEQTLDSLWEMKMYEKQKVLDLFDSL</sequence>
<feature type="region of interest" description="Disordered" evidence="1">
    <location>
        <begin position="233"/>
        <end position="280"/>
    </location>
</feature>
<feature type="compositionally biased region" description="Low complexity" evidence="1">
    <location>
        <begin position="250"/>
        <end position="270"/>
    </location>
</feature>
<evidence type="ECO:0000313" key="3">
    <source>
        <dbReference type="Proteomes" id="UP000789739"/>
    </source>
</evidence>